<dbReference type="Pfam" id="PF12697">
    <property type="entry name" value="Abhydrolase_6"/>
    <property type="match status" value="1"/>
</dbReference>
<dbReference type="InterPro" id="IPR052897">
    <property type="entry name" value="Sec-Metab_Biosynth_Hydrolase"/>
</dbReference>
<dbReference type="RefSeq" id="WP_184222638.1">
    <property type="nucleotide sequence ID" value="NZ_JACHIP010000012.1"/>
</dbReference>
<dbReference type="InterPro" id="IPR000073">
    <property type="entry name" value="AB_hydrolase_1"/>
</dbReference>
<keyword evidence="3" id="KW-1185">Reference proteome</keyword>
<accession>A0A7W7ZIF4</accession>
<protein>
    <submittedName>
        <fullName evidence="2">Pimeloyl-ACP methyl ester carboxylesterase</fullName>
    </submittedName>
</protein>
<comment type="caution">
    <text evidence="2">The sequence shown here is derived from an EMBL/GenBank/DDBJ whole genome shotgun (WGS) entry which is preliminary data.</text>
</comment>
<evidence type="ECO:0000313" key="3">
    <source>
        <dbReference type="Proteomes" id="UP000540989"/>
    </source>
</evidence>
<organism evidence="2 3">
    <name type="scientific">Granulicella aggregans</name>
    <dbReference type="NCBI Taxonomy" id="474949"/>
    <lineage>
        <taxon>Bacteria</taxon>
        <taxon>Pseudomonadati</taxon>
        <taxon>Acidobacteriota</taxon>
        <taxon>Terriglobia</taxon>
        <taxon>Terriglobales</taxon>
        <taxon>Acidobacteriaceae</taxon>
        <taxon>Granulicella</taxon>
    </lineage>
</organism>
<evidence type="ECO:0000313" key="2">
    <source>
        <dbReference type="EMBL" id="MBB5060328.1"/>
    </source>
</evidence>
<dbReference type="Gene3D" id="3.40.50.1820">
    <property type="entry name" value="alpha/beta hydrolase"/>
    <property type="match status" value="1"/>
</dbReference>
<dbReference type="EMBL" id="JACHIP010000012">
    <property type="protein sequence ID" value="MBB5060328.1"/>
    <property type="molecule type" value="Genomic_DNA"/>
</dbReference>
<sequence length="232" mass="25268">MQFLETSTVIFVHGAWADGSSWGTVINRVAEAGLGVVCAPIPLTSLSDDIAMVRRVVQRIDGPVVMVAHAYAGAVIGGVEDDKVKGLIYITALAPDEDETTVEVFTREAPHPDAPAMAPDKDGFIWMPHEAIAKAFAPHATIEEQIRLEAIQRPINVACITEKAPRPSWKTKPSWYLIAEEDHMILEKTQLFMAERMRATIRKVVADHIPSLTKPGAVVNIILEASQSVLGS</sequence>
<dbReference type="PANTHER" id="PTHR37017:SF11">
    <property type="entry name" value="ESTERASE_LIPASE_THIOESTERASE DOMAIN-CONTAINING PROTEIN"/>
    <property type="match status" value="1"/>
</dbReference>
<dbReference type="AlphaFoldDB" id="A0A7W7ZIF4"/>
<dbReference type="PANTHER" id="PTHR37017">
    <property type="entry name" value="AB HYDROLASE-1 DOMAIN-CONTAINING PROTEIN-RELATED"/>
    <property type="match status" value="1"/>
</dbReference>
<reference evidence="2 3" key="1">
    <citation type="submission" date="2020-08" db="EMBL/GenBank/DDBJ databases">
        <title>Genomic Encyclopedia of Type Strains, Phase IV (KMG-V): Genome sequencing to study the core and pangenomes of soil and plant-associated prokaryotes.</title>
        <authorList>
            <person name="Whitman W."/>
        </authorList>
    </citation>
    <scope>NUCLEOTIDE SEQUENCE [LARGE SCALE GENOMIC DNA]</scope>
    <source>
        <strain evidence="2 3">M8UP14</strain>
    </source>
</reference>
<name>A0A7W7ZIF4_9BACT</name>
<feature type="domain" description="AB hydrolase-1" evidence="1">
    <location>
        <begin position="9"/>
        <end position="219"/>
    </location>
</feature>
<proteinExistence type="predicted"/>
<evidence type="ECO:0000259" key="1">
    <source>
        <dbReference type="Pfam" id="PF12697"/>
    </source>
</evidence>
<gene>
    <name evidence="2" type="ORF">HDF16_005064</name>
</gene>
<dbReference type="InterPro" id="IPR029058">
    <property type="entry name" value="AB_hydrolase_fold"/>
</dbReference>
<dbReference type="SUPFAM" id="SSF53474">
    <property type="entry name" value="alpha/beta-Hydrolases"/>
    <property type="match status" value="1"/>
</dbReference>
<dbReference type="Proteomes" id="UP000540989">
    <property type="component" value="Unassembled WGS sequence"/>
</dbReference>